<dbReference type="InterPro" id="IPR020846">
    <property type="entry name" value="MFS_dom"/>
</dbReference>
<evidence type="ECO:0000256" key="1">
    <source>
        <dbReference type="ARBA" id="ARBA00004651"/>
    </source>
</evidence>
<keyword evidence="2" id="KW-0813">Transport</keyword>
<evidence type="ECO:0000256" key="2">
    <source>
        <dbReference type="ARBA" id="ARBA00022448"/>
    </source>
</evidence>
<feature type="transmembrane region" description="Helical" evidence="7">
    <location>
        <begin position="170"/>
        <end position="191"/>
    </location>
</feature>
<comment type="subcellular location">
    <subcellularLocation>
        <location evidence="1">Cell membrane</location>
        <topology evidence="1">Multi-pass membrane protein</topology>
    </subcellularLocation>
</comment>
<dbReference type="OrthoDB" id="9793283at2"/>
<name>A0A6N8F176_PAEMA</name>
<dbReference type="PROSITE" id="PS00216">
    <property type="entry name" value="SUGAR_TRANSPORT_1"/>
    <property type="match status" value="1"/>
</dbReference>
<proteinExistence type="predicted"/>
<evidence type="ECO:0000256" key="5">
    <source>
        <dbReference type="ARBA" id="ARBA00022989"/>
    </source>
</evidence>
<dbReference type="SUPFAM" id="SSF103473">
    <property type="entry name" value="MFS general substrate transporter"/>
    <property type="match status" value="1"/>
</dbReference>
<dbReference type="InterPro" id="IPR036259">
    <property type="entry name" value="MFS_trans_sf"/>
</dbReference>
<feature type="transmembrane region" description="Helical" evidence="7">
    <location>
        <begin position="274"/>
        <end position="297"/>
    </location>
</feature>
<evidence type="ECO:0000313" key="10">
    <source>
        <dbReference type="Proteomes" id="UP000442469"/>
    </source>
</evidence>
<feature type="transmembrane region" description="Helical" evidence="7">
    <location>
        <begin position="326"/>
        <end position="344"/>
    </location>
</feature>
<keyword evidence="3" id="KW-1003">Cell membrane</keyword>
<dbReference type="InterPro" id="IPR005829">
    <property type="entry name" value="Sugar_transporter_CS"/>
</dbReference>
<comment type="caution">
    <text evidence="9">The sequence shown here is derived from an EMBL/GenBank/DDBJ whole genome shotgun (WGS) entry which is preliminary data.</text>
</comment>
<keyword evidence="6 7" id="KW-0472">Membrane</keyword>
<dbReference type="PANTHER" id="PTHR23517:SF3">
    <property type="entry name" value="INTEGRAL MEMBRANE TRANSPORT PROTEIN"/>
    <property type="match status" value="1"/>
</dbReference>
<feature type="transmembrane region" description="Helical" evidence="7">
    <location>
        <begin position="391"/>
        <end position="412"/>
    </location>
</feature>
<keyword evidence="5 7" id="KW-1133">Transmembrane helix</keyword>
<dbReference type="Gene3D" id="1.20.1250.20">
    <property type="entry name" value="MFS general substrate transporter like domains"/>
    <property type="match status" value="1"/>
</dbReference>
<dbReference type="PROSITE" id="PS50850">
    <property type="entry name" value="MFS"/>
    <property type="match status" value="1"/>
</dbReference>
<dbReference type="RefSeq" id="WP_082207927.1">
    <property type="nucleotide sequence ID" value="NZ_BGMM01000002.1"/>
</dbReference>
<feature type="domain" description="Major facilitator superfamily (MFS) profile" evidence="8">
    <location>
        <begin position="1"/>
        <end position="413"/>
    </location>
</feature>
<dbReference type="GO" id="GO:0022857">
    <property type="term" value="F:transmembrane transporter activity"/>
    <property type="evidence" value="ECO:0007669"/>
    <property type="project" value="InterPro"/>
</dbReference>
<dbReference type="Proteomes" id="UP000442469">
    <property type="component" value="Unassembled WGS sequence"/>
</dbReference>
<evidence type="ECO:0000313" key="9">
    <source>
        <dbReference type="EMBL" id="MUG24890.1"/>
    </source>
</evidence>
<accession>A0A6N8F176</accession>
<reference evidence="9 10" key="1">
    <citation type="submission" date="2019-11" db="EMBL/GenBank/DDBJ databases">
        <title>Draft genome sequences of five Paenibacillus species of dairy origin.</title>
        <authorList>
            <person name="Olajide A.M."/>
            <person name="Chen S."/>
            <person name="Lapointe G."/>
        </authorList>
    </citation>
    <scope>NUCLEOTIDE SEQUENCE [LARGE SCALE GENOMIC DNA]</scope>
    <source>
        <strain evidence="9 10">3CT49</strain>
    </source>
</reference>
<dbReference type="GO" id="GO:0005886">
    <property type="term" value="C:plasma membrane"/>
    <property type="evidence" value="ECO:0007669"/>
    <property type="project" value="UniProtKB-SubCell"/>
</dbReference>
<feature type="transmembrane region" description="Helical" evidence="7">
    <location>
        <begin position="47"/>
        <end position="68"/>
    </location>
</feature>
<evidence type="ECO:0000256" key="6">
    <source>
        <dbReference type="ARBA" id="ARBA00023136"/>
    </source>
</evidence>
<feature type="transmembrane region" description="Helical" evidence="7">
    <location>
        <begin position="212"/>
        <end position="234"/>
    </location>
</feature>
<protein>
    <submittedName>
        <fullName evidence="9">MFS transporter</fullName>
    </submittedName>
</protein>
<dbReference type="Pfam" id="PF07690">
    <property type="entry name" value="MFS_1"/>
    <property type="match status" value="2"/>
</dbReference>
<evidence type="ECO:0000256" key="7">
    <source>
        <dbReference type="SAM" id="Phobius"/>
    </source>
</evidence>
<dbReference type="EMBL" id="WNZZ01000019">
    <property type="protein sequence ID" value="MUG24890.1"/>
    <property type="molecule type" value="Genomic_DNA"/>
</dbReference>
<feature type="transmembrane region" description="Helical" evidence="7">
    <location>
        <begin position="365"/>
        <end position="385"/>
    </location>
</feature>
<feature type="transmembrane region" description="Helical" evidence="7">
    <location>
        <begin position="21"/>
        <end position="41"/>
    </location>
</feature>
<evidence type="ECO:0000256" key="3">
    <source>
        <dbReference type="ARBA" id="ARBA00022475"/>
    </source>
</evidence>
<dbReference type="InterPro" id="IPR050171">
    <property type="entry name" value="MFS_Transporters"/>
</dbReference>
<dbReference type="InterPro" id="IPR011701">
    <property type="entry name" value="MFS"/>
</dbReference>
<feature type="transmembrane region" description="Helical" evidence="7">
    <location>
        <begin position="146"/>
        <end position="164"/>
    </location>
</feature>
<sequence>MREPMKFFSLDINVKIRLIERFLTQIVANAIQPFMVIYFSYTLGAKLAGVLLAINVILSFISGFYGGYWSDRFGRKRIMILSEIVRFFAVFTMFLESTALFDSAMVVYFAMAINSIASGISGPAGEALIVDSSSSEERKYIYTIDYWLWNLSLLAGSVIGGFFFKEYKHILMLCLTLVSIISIILLVFFIKETIGKTELQPVELKKRFWPQFLLNYKTVSMDRIFLVFLIASLLDLSVQTQTSNFIAVRLVNEISEQKLFSWGNCNFLVDGYNLFGMLNTLNAVIVTVFAALISYLTGKIGPKYAIVAGMLIYTTGYSIISYETRPWILFAMMAVVSLGELIYVPHKQALMADIIPNDKRGSYMAMNAVTTRGAVMLGSLAVTLGAVVPKYVVSLEIFIIGMASIWFFFKLLSTIFPAEISKSKEADANIDL</sequence>
<keyword evidence="4 7" id="KW-0812">Transmembrane</keyword>
<dbReference type="AlphaFoldDB" id="A0A6N8F176"/>
<organism evidence="9 10">
    <name type="scientific">Paenibacillus macerans</name>
    <name type="common">Bacillus macerans</name>
    <dbReference type="NCBI Taxonomy" id="44252"/>
    <lineage>
        <taxon>Bacteria</taxon>
        <taxon>Bacillati</taxon>
        <taxon>Bacillota</taxon>
        <taxon>Bacilli</taxon>
        <taxon>Bacillales</taxon>
        <taxon>Paenibacillaceae</taxon>
        <taxon>Paenibacillus</taxon>
    </lineage>
</organism>
<gene>
    <name evidence="9" type="ORF">GNQ08_21220</name>
</gene>
<dbReference type="GeneID" id="77009316"/>
<dbReference type="PANTHER" id="PTHR23517">
    <property type="entry name" value="RESISTANCE PROTEIN MDTM, PUTATIVE-RELATED-RELATED"/>
    <property type="match status" value="1"/>
</dbReference>
<feature type="transmembrane region" description="Helical" evidence="7">
    <location>
        <begin position="304"/>
        <end position="320"/>
    </location>
</feature>
<evidence type="ECO:0000259" key="8">
    <source>
        <dbReference type="PROSITE" id="PS50850"/>
    </source>
</evidence>
<evidence type="ECO:0000256" key="4">
    <source>
        <dbReference type="ARBA" id="ARBA00022692"/>
    </source>
</evidence>